<evidence type="ECO:0000313" key="1">
    <source>
        <dbReference type="EMBL" id="OHA44520.1"/>
    </source>
</evidence>
<dbReference type="EMBL" id="MHSN01000024">
    <property type="protein sequence ID" value="OHA44520.1"/>
    <property type="molecule type" value="Genomic_DNA"/>
</dbReference>
<dbReference type="Proteomes" id="UP000176881">
    <property type="component" value="Unassembled WGS sequence"/>
</dbReference>
<comment type="caution">
    <text evidence="1">The sequence shown here is derived from an EMBL/GenBank/DDBJ whole genome shotgun (WGS) entry which is preliminary data.</text>
</comment>
<gene>
    <name evidence="1" type="ORF">A3G59_02335</name>
</gene>
<dbReference type="AlphaFoldDB" id="A0A1G2P875"/>
<sequence>MTGGGFAFLDKQMAERILALLPRRSFKLNREMLLVSDTEKISFSVRAVVCNWEDGKMVESLTVLTEEDVSQMHAGDLKWAPGLISNDMTPEKFRETLEVALAAREK</sequence>
<proteinExistence type="predicted"/>
<accession>A0A1G2P875</accession>
<reference evidence="1 2" key="1">
    <citation type="journal article" date="2016" name="Nat. Commun.">
        <title>Thousands of microbial genomes shed light on interconnected biogeochemical processes in an aquifer system.</title>
        <authorList>
            <person name="Anantharaman K."/>
            <person name="Brown C.T."/>
            <person name="Hug L.A."/>
            <person name="Sharon I."/>
            <person name="Castelle C.J."/>
            <person name="Probst A.J."/>
            <person name="Thomas B.C."/>
            <person name="Singh A."/>
            <person name="Wilkins M.J."/>
            <person name="Karaoz U."/>
            <person name="Brodie E.L."/>
            <person name="Williams K.H."/>
            <person name="Hubbard S.S."/>
            <person name="Banfield J.F."/>
        </authorList>
    </citation>
    <scope>NUCLEOTIDE SEQUENCE [LARGE SCALE GENOMIC DNA]</scope>
</reference>
<evidence type="ECO:0000313" key="2">
    <source>
        <dbReference type="Proteomes" id="UP000176881"/>
    </source>
</evidence>
<organism evidence="1 2">
    <name type="scientific">Candidatus Taylorbacteria bacterium RIFCSPLOWO2_12_FULL_47_20</name>
    <dbReference type="NCBI Taxonomy" id="1802335"/>
    <lineage>
        <taxon>Bacteria</taxon>
        <taxon>Candidatus Tayloriibacteriota</taxon>
    </lineage>
</organism>
<protein>
    <submittedName>
        <fullName evidence="1">Uncharacterized protein</fullName>
    </submittedName>
</protein>
<name>A0A1G2P875_9BACT</name>